<dbReference type="EMBL" id="CAJNJA010007596">
    <property type="protein sequence ID" value="CAE7226642.1"/>
    <property type="molecule type" value="Genomic_DNA"/>
</dbReference>
<evidence type="ECO:0000313" key="1">
    <source>
        <dbReference type="EMBL" id="CAE7226642.1"/>
    </source>
</evidence>
<accession>A0A812KCQ9</accession>
<name>A0A812KCQ9_9DINO</name>
<organism evidence="1 2">
    <name type="scientific">Symbiodinium necroappetens</name>
    <dbReference type="NCBI Taxonomy" id="1628268"/>
    <lineage>
        <taxon>Eukaryota</taxon>
        <taxon>Sar</taxon>
        <taxon>Alveolata</taxon>
        <taxon>Dinophyceae</taxon>
        <taxon>Suessiales</taxon>
        <taxon>Symbiodiniaceae</taxon>
        <taxon>Symbiodinium</taxon>
    </lineage>
</organism>
<protein>
    <submittedName>
        <fullName evidence="1">Uncharacterized protein</fullName>
    </submittedName>
</protein>
<evidence type="ECO:0000313" key="2">
    <source>
        <dbReference type="Proteomes" id="UP000601435"/>
    </source>
</evidence>
<reference evidence="1" key="1">
    <citation type="submission" date="2021-02" db="EMBL/GenBank/DDBJ databases">
        <authorList>
            <person name="Dougan E. K."/>
            <person name="Rhodes N."/>
            <person name="Thang M."/>
            <person name="Chan C."/>
        </authorList>
    </citation>
    <scope>NUCLEOTIDE SEQUENCE</scope>
</reference>
<sequence length="136" mass="14338">DESRCSSVHTTISAASASLVRQRCAGFALDDSTTGGRSYESCHDAPRTSWIGSKLATRAASDSCLLKLLGDLPTGRDCLSLSGDKGSCQELQLSGERLHFRKIEGDGPDAGWVSTRPEWVCLNAAPACFTFPGNGG</sequence>
<proteinExistence type="predicted"/>
<comment type="caution">
    <text evidence="1">The sequence shown here is derived from an EMBL/GenBank/DDBJ whole genome shotgun (WGS) entry which is preliminary data.</text>
</comment>
<dbReference type="OrthoDB" id="10478113at2759"/>
<keyword evidence="2" id="KW-1185">Reference proteome</keyword>
<dbReference type="Proteomes" id="UP000601435">
    <property type="component" value="Unassembled WGS sequence"/>
</dbReference>
<dbReference type="AlphaFoldDB" id="A0A812KCQ9"/>
<feature type="non-terminal residue" evidence="1">
    <location>
        <position position="1"/>
    </location>
</feature>
<gene>
    <name evidence="1" type="ORF">SNEC2469_LOCUS3240</name>
</gene>